<comment type="caution">
    <text evidence="1">The sequence shown here is derived from an EMBL/GenBank/DDBJ whole genome shotgun (WGS) entry which is preliminary data.</text>
</comment>
<sequence>MKIQSPLFWHQGLFLQPQHFQLQDQAVQSRLIPFQHYLQPHFWGVGSMEIEKSALGNGSFSILGGHFLFPDGSYIELPGNARIEPRHFSEGWLEGGKPLQVYLGLKKWQEMEPNVTTITRREEMAQAATRFIAQTDAEEVRDLHGGGPDGQVKRLQYVLKVFWENEREQLGDYLLIPVARLEKFGAAIRLSPSFVPPCLDISAGASLEKLVREIRDQLAARSHQLEQYKQQRGVQTAEFGSRDMVYLLALRTLNRHVPLLFHLTECQPVHPWAVYGALRQLIGELSSFSLRVNHLGELDGGYQMLPAYDHMAIWECFSAAQDLVTQLLNELTAGPDYVVRLNFDGAYFAGDLKPAHLEGGSRYYLSLKTGEELQTLLTSLETSAKLSAPEHLPVLASRSLPGLGLIYLPVPPQELPRRANTVYFAVDNHNNQWDLVSRNHSLALYWDSAPEDLEVELMVVEKAR</sequence>
<gene>
    <name evidence="1" type="primary">tssK</name>
    <name evidence="1" type="ORF">KJB30_13405</name>
</gene>
<dbReference type="PANTHER" id="PTHR35566:SF1">
    <property type="entry name" value="TYPE VI SECRETION SYSTEM BASEPLATE COMPONENT TSSK1"/>
    <property type="match status" value="1"/>
</dbReference>
<evidence type="ECO:0000313" key="1">
    <source>
        <dbReference type="EMBL" id="MBT1072787.1"/>
    </source>
</evidence>
<dbReference type="NCBIfam" id="TIGR03353">
    <property type="entry name" value="VI_chp_4"/>
    <property type="match status" value="1"/>
</dbReference>
<dbReference type="PANTHER" id="PTHR35566">
    <property type="entry name" value="BLR3599 PROTEIN"/>
    <property type="match status" value="1"/>
</dbReference>
<dbReference type="Pfam" id="PF05936">
    <property type="entry name" value="T6SS_VasE"/>
    <property type="match status" value="1"/>
</dbReference>
<evidence type="ECO:0000313" key="2">
    <source>
        <dbReference type="Proteomes" id="UP000784128"/>
    </source>
</evidence>
<dbReference type="RefSeq" id="WP_214300147.1">
    <property type="nucleotide sequence ID" value="NZ_JAHDYS010000013.1"/>
</dbReference>
<accession>A0ABS5UAS8</accession>
<dbReference type="EMBL" id="JAHDYS010000013">
    <property type="protein sequence ID" value="MBT1072787.1"/>
    <property type="molecule type" value="Genomic_DNA"/>
</dbReference>
<name>A0ABS5UAS8_9BACT</name>
<reference evidence="1 2" key="1">
    <citation type="submission" date="2021-05" db="EMBL/GenBank/DDBJ databases">
        <title>The draft genome of Geobacter chapellei DSM 13688.</title>
        <authorList>
            <person name="Xu Z."/>
            <person name="Masuda Y."/>
            <person name="Itoh H."/>
            <person name="Senoo K."/>
        </authorList>
    </citation>
    <scope>NUCLEOTIDE SEQUENCE [LARGE SCALE GENOMIC DNA]</scope>
    <source>
        <strain evidence="1 2">DSM 13688</strain>
    </source>
</reference>
<dbReference type="InterPro" id="IPR010263">
    <property type="entry name" value="T6SS_TssK"/>
</dbReference>
<protein>
    <submittedName>
        <fullName evidence="1">Type VI secretion system baseplate subunit TssK</fullName>
    </submittedName>
</protein>
<organism evidence="1 2">
    <name type="scientific">Pelotalea chapellei</name>
    <dbReference type="NCBI Taxonomy" id="44671"/>
    <lineage>
        <taxon>Bacteria</taxon>
        <taxon>Pseudomonadati</taxon>
        <taxon>Thermodesulfobacteriota</taxon>
        <taxon>Desulfuromonadia</taxon>
        <taxon>Geobacterales</taxon>
        <taxon>Geobacteraceae</taxon>
        <taxon>Pelotalea</taxon>
    </lineage>
</organism>
<proteinExistence type="predicted"/>
<dbReference type="Proteomes" id="UP000784128">
    <property type="component" value="Unassembled WGS sequence"/>
</dbReference>
<keyword evidence="2" id="KW-1185">Reference proteome</keyword>